<evidence type="ECO:0000259" key="1">
    <source>
        <dbReference type="PROSITE" id="PS50206"/>
    </source>
</evidence>
<reference evidence="2 3" key="1">
    <citation type="submission" date="2018-04" db="EMBL/GenBank/DDBJ databases">
        <title>Genomic Encyclopedia of Archaeal and Bacterial Type Strains, Phase II (KMG-II): from individual species to whole genera.</title>
        <authorList>
            <person name="Goeker M."/>
        </authorList>
    </citation>
    <scope>NUCLEOTIDE SEQUENCE [LARGE SCALE GENOMIC DNA]</scope>
    <source>
        <strain evidence="2 3">DSM 25731</strain>
    </source>
</reference>
<dbReference type="Pfam" id="PF00581">
    <property type="entry name" value="Rhodanese"/>
    <property type="match status" value="1"/>
</dbReference>
<dbReference type="PROSITE" id="PS50206">
    <property type="entry name" value="RHODANESE_3"/>
    <property type="match status" value="1"/>
</dbReference>
<dbReference type="InterPro" id="IPR001763">
    <property type="entry name" value="Rhodanese-like_dom"/>
</dbReference>
<dbReference type="Gene3D" id="3.40.250.10">
    <property type="entry name" value="Rhodanese-like domain"/>
    <property type="match status" value="1"/>
</dbReference>
<dbReference type="InterPro" id="IPR050229">
    <property type="entry name" value="GlpE_sulfurtransferase"/>
</dbReference>
<dbReference type="SMART" id="SM00450">
    <property type="entry name" value="RHOD"/>
    <property type="match status" value="1"/>
</dbReference>
<dbReference type="EMBL" id="QBKT01000001">
    <property type="protein sequence ID" value="PTX63429.1"/>
    <property type="molecule type" value="Genomic_DNA"/>
</dbReference>
<name>A0A2T6C539_9FLAO</name>
<evidence type="ECO:0000313" key="2">
    <source>
        <dbReference type="EMBL" id="PTX63429.1"/>
    </source>
</evidence>
<dbReference type="InterPro" id="IPR036873">
    <property type="entry name" value="Rhodanese-like_dom_sf"/>
</dbReference>
<accession>A0A2T6C539</accession>
<protein>
    <submittedName>
        <fullName evidence="2">Rhodanese-related sulfurtransferase</fullName>
    </submittedName>
</protein>
<dbReference type="Proteomes" id="UP000244090">
    <property type="component" value="Unassembled WGS sequence"/>
</dbReference>
<feature type="domain" description="Rhodanese" evidence="1">
    <location>
        <begin position="44"/>
        <end position="136"/>
    </location>
</feature>
<sequence length="137" mass="15371">MASMSARKVIFTVGFLVLFFSFVGCEDTSQQKDVTVTELHELLQNEDIIVLDVRTPQEIADGKITSTALEADFFEENFIEQATAKIPKDTDVYVYCRGGNRSAKAVIKLRELGYDKTHNVEGGIKAWMAEGYKLEKP</sequence>
<dbReference type="PANTHER" id="PTHR43031:SF16">
    <property type="entry name" value="OXIDOREDUCTASE"/>
    <property type="match status" value="1"/>
</dbReference>
<evidence type="ECO:0000313" key="3">
    <source>
        <dbReference type="Proteomes" id="UP000244090"/>
    </source>
</evidence>
<dbReference type="RefSeq" id="WP_108112838.1">
    <property type="nucleotide sequence ID" value="NZ_QBKT01000001.1"/>
</dbReference>
<proteinExistence type="predicted"/>
<dbReference type="PANTHER" id="PTHR43031">
    <property type="entry name" value="FAD-DEPENDENT OXIDOREDUCTASE"/>
    <property type="match status" value="1"/>
</dbReference>
<dbReference type="GO" id="GO:0016740">
    <property type="term" value="F:transferase activity"/>
    <property type="evidence" value="ECO:0007669"/>
    <property type="project" value="UniProtKB-KW"/>
</dbReference>
<keyword evidence="2" id="KW-0808">Transferase</keyword>
<dbReference type="OrthoDB" id="9808735at2"/>
<organism evidence="2 3">
    <name type="scientific">Kordia periserrulae</name>
    <dbReference type="NCBI Taxonomy" id="701523"/>
    <lineage>
        <taxon>Bacteria</taxon>
        <taxon>Pseudomonadati</taxon>
        <taxon>Bacteroidota</taxon>
        <taxon>Flavobacteriia</taxon>
        <taxon>Flavobacteriales</taxon>
        <taxon>Flavobacteriaceae</taxon>
        <taxon>Kordia</taxon>
    </lineage>
</organism>
<dbReference type="SUPFAM" id="SSF52821">
    <property type="entry name" value="Rhodanese/Cell cycle control phosphatase"/>
    <property type="match status" value="1"/>
</dbReference>
<dbReference type="PROSITE" id="PS51257">
    <property type="entry name" value="PROKAR_LIPOPROTEIN"/>
    <property type="match status" value="1"/>
</dbReference>
<keyword evidence="3" id="KW-1185">Reference proteome</keyword>
<dbReference type="CDD" id="cd00158">
    <property type="entry name" value="RHOD"/>
    <property type="match status" value="1"/>
</dbReference>
<dbReference type="AlphaFoldDB" id="A0A2T6C539"/>
<gene>
    <name evidence="2" type="ORF">C8N46_10129</name>
</gene>
<comment type="caution">
    <text evidence="2">The sequence shown here is derived from an EMBL/GenBank/DDBJ whole genome shotgun (WGS) entry which is preliminary data.</text>
</comment>